<protein>
    <recommendedName>
        <fullName evidence="4">Lipoprotein</fullName>
    </recommendedName>
</protein>
<accession>D0LAR2</accession>
<reference evidence="3" key="1">
    <citation type="submission" date="2009-10" db="EMBL/GenBank/DDBJ databases">
        <title>The complete chromosome of Gordonia bronchialis DSM 43247.</title>
        <authorList>
            <consortium name="US DOE Joint Genome Institute (JGI-PGF)"/>
            <person name="Lucas S."/>
            <person name="Copeland A."/>
            <person name="Lapidus A."/>
            <person name="Glavina del Rio T."/>
            <person name="Dalin E."/>
            <person name="Tice H."/>
            <person name="Bruce D."/>
            <person name="Goodwin L."/>
            <person name="Pitluck S."/>
            <person name="Kyrpides N."/>
            <person name="Mavromatis K."/>
            <person name="Ivanova N."/>
            <person name="Ovchinnikova G."/>
            <person name="Saunders E."/>
            <person name="Brettin T."/>
            <person name="Detter J.C."/>
            <person name="Han C."/>
            <person name="Larimer F."/>
            <person name="Land M."/>
            <person name="Hauser L."/>
            <person name="Markowitz V."/>
            <person name="Cheng J.-F."/>
            <person name="Hugenholtz P."/>
            <person name="Woyke T."/>
            <person name="Wu D."/>
            <person name="Jando M."/>
            <person name="Schneider S."/>
            <person name="Goeker M."/>
            <person name="Klenk H.-P."/>
            <person name="Eisen J.A."/>
        </authorList>
    </citation>
    <scope>NUCLEOTIDE SEQUENCE [LARGE SCALE GENOMIC DNA]</scope>
    <source>
        <strain evidence="3">ATCC 25592 / DSM 43247 / BCRC 13721 / JCM 3198 / KCTC 3076 / NBRC 16047 / NCTC 10667</strain>
    </source>
</reference>
<evidence type="ECO:0000256" key="1">
    <source>
        <dbReference type="SAM" id="SignalP"/>
    </source>
</evidence>
<evidence type="ECO:0008006" key="4">
    <source>
        <dbReference type="Google" id="ProtNLM"/>
    </source>
</evidence>
<dbReference type="STRING" id="526226.Gbro_2997"/>
<proteinExistence type="predicted"/>
<feature type="signal peptide" evidence="1">
    <location>
        <begin position="1"/>
        <end position="32"/>
    </location>
</feature>
<gene>
    <name evidence="2" type="ordered locus">Gbro_2997</name>
</gene>
<sequence>MSPSRRPSSRLITTLAPAIAAIVLVAGCGDSADDGAASSSADAECATENTSGREGVNLIPIPPAKVTVTGHGTEPRRAPAAAPDLAAAQRATVVTTSTVASRGTTEAQTVDLSMTARFACTDPTDLEMDLGTTTSPDPALDGQLAAIDGSRAGMAIAPGLAPISLRLMPDDDAGSEARLAVEQALIGALTRSVPMPTEPVGVGATWRVQRVVSAAATVTQTIEARITAWTGNRVTITYTADETPVNSVFAIPGGNQTLTIARYSFTGSGTVIMDLTRGLPVGGEATYRGARELVGADASRPLLQQTGFTLSWR</sequence>
<dbReference type="RefSeq" id="WP_012834721.1">
    <property type="nucleotide sequence ID" value="NC_013441.1"/>
</dbReference>
<dbReference type="AlphaFoldDB" id="D0LAR2"/>
<dbReference type="OrthoDB" id="4566419at2"/>
<dbReference type="Proteomes" id="UP000001219">
    <property type="component" value="Chromosome"/>
</dbReference>
<dbReference type="HOGENOM" id="CLU_050994_2_0_11"/>
<name>D0LAR2_GORB4</name>
<dbReference type="PROSITE" id="PS51257">
    <property type="entry name" value="PROKAR_LIPOPROTEIN"/>
    <property type="match status" value="1"/>
</dbReference>
<evidence type="ECO:0000313" key="3">
    <source>
        <dbReference type="Proteomes" id="UP000001219"/>
    </source>
</evidence>
<evidence type="ECO:0000313" key="2">
    <source>
        <dbReference type="EMBL" id="ACY22205.1"/>
    </source>
</evidence>
<keyword evidence="1" id="KW-0732">Signal</keyword>
<keyword evidence="3" id="KW-1185">Reference proteome</keyword>
<organism evidence="2 3">
    <name type="scientific">Gordonia bronchialis (strain ATCC 25592 / DSM 43247 / BCRC 13721 / JCM 3198 / KCTC 3076 / NBRC 16047 / NCTC 10667)</name>
    <name type="common">Rhodococcus bronchialis</name>
    <dbReference type="NCBI Taxonomy" id="526226"/>
    <lineage>
        <taxon>Bacteria</taxon>
        <taxon>Bacillati</taxon>
        <taxon>Actinomycetota</taxon>
        <taxon>Actinomycetes</taxon>
        <taxon>Mycobacteriales</taxon>
        <taxon>Gordoniaceae</taxon>
        <taxon>Gordonia</taxon>
    </lineage>
</organism>
<dbReference type="eggNOG" id="ENOG502Z9YC">
    <property type="taxonomic scope" value="Bacteria"/>
</dbReference>
<feature type="chain" id="PRO_5003010029" description="Lipoprotein" evidence="1">
    <location>
        <begin position="33"/>
        <end position="313"/>
    </location>
</feature>
<dbReference type="EMBL" id="CP001802">
    <property type="protein sequence ID" value="ACY22205.1"/>
    <property type="molecule type" value="Genomic_DNA"/>
</dbReference>
<dbReference type="KEGG" id="gbr:Gbro_2997"/>
<reference evidence="2 3" key="2">
    <citation type="journal article" date="2010" name="Stand. Genomic Sci.">
        <title>Complete genome sequence of Gordonia bronchialis type strain (3410).</title>
        <authorList>
            <person name="Ivanova N."/>
            <person name="Sikorski J."/>
            <person name="Jando M."/>
            <person name="Lapidus A."/>
            <person name="Nolan M."/>
            <person name="Lucas S."/>
            <person name="Del Rio T.G."/>
            <person name="Tice H."/>
            <person name="Copeland A."/>
            <person name="Cheng J.F."/>
            <person name="Chen F."/>
            <person name="Bruce D."/>
            <person name="Goodwin L."/>
            <person name="Pitluck S."/>
            <person name="Mavromatis K."/>
            <person name="Ovchinnikova G."/>
            <person name="Pati A."/>
            <person name="Chen A."/>
            <person name="Palaniappan K."/>
            <person name="Land M."/>
            <person name="Hauser L."/>
            <person name="Chang Y.J."/>
            <person name="Jeffries C.D."/>
            <person name="Chain P."/>
            <person name="Saunders E."/>
            <person name="Han C."/>
            <person name="Detter J.C."/>
            <person name="Brettin T."/>
            <person name="Rohde M."/>
            <person name="Goker M."/>
            <person name="Bristow J."/>
            <person name="Eisen J.A."/>
            <person name="Markowitz V."/>
            <person name="Hugenholtz P."/>
            <person name="Klenk H.P."/>
            <person name="Kyrpides N.C."/>
        </authorList>
    </citation>
    <scope>NUCLEOTIDE SEQUENCE [LARGE SCALE GENOMIC DNA]</scope>
    <source>
        <strain evidence="3">ATCC 25592 / DSM 43247 / BCRC 13721 / JCM 3198 / KCTC 3076 / NBRC 16047 / NCTC 10667</strain>
    </source>
</reference>